<dbReference type="EMBL" id="CAEZTZ010000064">
    <property type="protein sequence ID" value="CAB4585232.1"/>
    <property type="molecule type" value="Genomic_DNA"/>
</dbReference>
<dbReference type="AlphaFoldDB" id="A0A6J6F8H3"/>
<gene>
    <name evidence="1" type="ORF">UFOPK1767_00588</name>
</gene>
<evidence type="ECO:0000313" key="1">
    <source>
        <dbReference type="EMBL" id="CAB4585232.1"/>
    </source>
</evidence>
<reference evidence="1" key="1">
    <citation type="submission" date="2020-05" db="EMBL/GenBank/DDBJ databases">
        <authorList>
            <person name="Chiriac C."/>
            <person name="Salcher M."/>
            <person name="Ghai R."/>
            <person name="Kavagutti S V."/>
        </authorList>
    </citation>
    <scope>NUCLEOTIDE SEQUENCE</scope>
</reference>
<organism evidence="1">
    <name type="scientific">freshwater metagenome</name>
    <dbReference type="NCBI Taxonomy" id="449393"/>
    <lineage>
        <taxon>unclassified sequences</taxon>
        <taxon>metagenomes</taxon>
        <taxon>ecological metagenomes</taxon>
    </lineage>
</organism>
<accession>A0A6J6F8H3</accession>
<name>A0A6J6F8H3_9ZZZZ</name>
<sequence length="140" mass="15040">MVTEVDKVFPSFEGVLANNVEGQHRLDALAVARLQRGETEFARVARVDDSAGEGRSHTGRNVNVETLMSGTDRTDGVGNGNRDGVGLTRFEKRGALGETNSLLFDNLVGREFGLVSHSAPSGTYQGYRSGALPMGRFVEP</sequence>
<protein>
    <submittedName>
        <fullName evidence="1">Unannotated protein</fullName>
    </submittedName>
</protein>
<proteinExistence type="predicted"/>